<reference evidence="3" key="3">
    <citation type="submission" date="2020-10" db="UniProtKB">
        <authorList>
            <consortium name="WormBaseParasite"/>
        </authorList>
    </citation>
    <scope>IDENTIFICATION</scope>
</reference>
<gene>
    <name evidence="1" type="ORF">EgrG_000322700</name>
</gene>
<dbReference type="WBParaSite" id="EgrG_000322700">
    <property type="protein sequence ID" value="EgrG_000322700"/>
    <property type="gene ID" value="EgrG_000322700"/>
</dbReference>
<dbReference type="Proteomes" id="UP000492820">
    <property type="component" value="Unassembled WGS sequence"/>
</dbReference>
<accession>A0A068WXB8</accession>
<protein>
    <submittedName>
        <fullName evidence="3">START domain-containing protein</fullName>
    </submittedName>
</protein>
<proteinExistence type="predicted"/>
<organism evidence="1">
    <name type="scientific">Echinococcus granulosus</name>
    <name type="common">Hydatid tapeworm</name>
    <dbReference type="NCBI Taxonomy" id="6210"/>
    <lineage>
        <taxon>Eukaryota</taxon>
        <taxon>Metazoa</taxon>
        <taxon>Spiralia</taxon>
        <taxon>Lophotrochozoa</taxon>
        <taxon>Platyhelminthes</taxon>
        <taxon>Cestoda</taxon>
        <taxon>Eucestoda</taxon>
        <taxon>Cyclophyllidea</taxon>
        <taxon>Taeniidae</taxon>
        <taxon>Echinococcus</taxon>
        <taxon>Echinococcus granulosus group</taxon>
    </lineage>
</organism>
<dbReference type="EMBL" id="LK028623">
    <property type="protein sequence ID" value="CDS24808.1"/>
    <property type="molecule type" value="Genomic_DNA"/>
</dbReference>
<reference evidence="1" key="2">
    <citation type="submission" date="2014-06" db="EMBL/GenBank/DDBJ databases">
        <authorList>
            <person name="Aslett M."/>
        </authorList>
    </citation>
    <scope>NUCLEOTIDE SEQUENCE</scope>
</reference>
<name>A0A068WXB8_ECHGR</name>
<evidence type="ECO:0000313" key="1">
    <source>
        <dbReference type="EMBL" id="CDS24808.1"/>
    </source>
</evidence>
<sequence>MLHDMKNRQNVDTSSAVKLVIENRRDYPFEKPLPPHLDSTNIRKVGGRGLDNRILRLMHLSVLSVEKAPISSISRPAVFASDLPLPEIDIDKEFAECMDGLPSGSQSWTLGPVGGLGIWRIRNVDADRHVGYIVQIHFSSPATGSGMSLVCFRHRRLPFCGTGVPVLNHFNWMFIVEGVDEISPHGIRFASR</sequence>
<reference evidence="1 2" key="1">
    <citation type="journal article" date="2013" name="Nature">
        <title>The genomes of four tapeworm species reveal adaptations to parasitism.</title>
        <authorList>
            <person name="Tsai I.J."/>
            <person name="Zarowiecki M."/>
            <person name="Holroyd N."/>
            <person name="Garciarrubio A."/>
            <person name="Sanchez-Flores A."/>
            <person name="Brooks K.L."/>
            <person name="Tracey A."/>
            <person name="Bobes R.J."/>
            <person name="Fragoso G."/>
            <person name="Sciutto E."/>
            <person name="Aslett M."/>
            <person name="Beasley H."/>
            <person name="Bennett H.M."/>
            <person name="Cai J."/>
            <person name="Camicia F."/>
            <person name="Clark R."/>
            <person name="Cucher M."/>
            <person name="De Silva N."/>
            <person name="Day T.A."/>
            <person name="Deplazes P."/>
            <person name="Estrada K."/>
            <person name="Fernandez C."/>
            <person name="Holland P.W."/>
            <person name="Hou J."/>
            <person name="Hu S."/>
            <person name="Huckvale T."/>
            <person name="Hung S.S."/>
            <person name="Kamenetzky L."/>
            <person name="Keane J.A."/>
            <person name="Kiss F."/>
            <person name="Koziol U."/>
            <person name="Lambert O."/>
            <person name="Liu K."/>
            <person name="Luo X."/>
            <person name="Luo Y."/>
            <person name="Macchiaroli N."/>
            <person name="Nichol S."/>
            <person name="Paps J."/>
            <person name="Parkinson J."/>
            <person name="Pouchkina-Stantcheva N."/>
            <person name="Riddiford N."/>
            <person name="Rosenzvit M."/>
            <person name="Salinas G."/>
            <person name="Wasmuth J.D."/>
            <person name="Zamanian M."/>
            <person name="Zheng Y."/>
            <person name="Cai X."/>
            <person name="Soberon X."/>
            <person name="Olson P.D."/>
            <person name="Laclette J.P."/>
            <person name="Brehm K."/>
            <person name="Berriman M."/>
            <person name="Garciarrubio A."/>
            <person name="Bobes R.J."/>
            <person name="Fragoso G."/>
            <person name="Sanchez-Flores A."/>
            <person name="Estrada K."/>
            <person name="Cevallos M.A."/>
            <person name="Morett E."/>
            <person name="Gonzalez V."/>
            <person name="Portillo T."/>
            <person name="Ochoa-Leyva A."/>
            <person name="Jose M.V."/>
            <person name="Sciutto E."/>
            <person name="Landa A."/>
            <person name="Jimenez L."/>
            <person name="Valdes V."/>
            <person name="Carrero J.C."/>
            <person name="Larralde C."/>
            <person name="Morales-Montor J."/>
            <person name="Limon-Lason J."/>
            <person name="Soberon X."/>
            <person name="Laclette J.P."/>
        </authorList>
    </citation>
    <scope>NUCLEOTIDE SEQUENCE [LARGE SCALE GENOMIC DNA]</scope>
</reference>
<evidence type="ECO:0000313" key="2">
    <source>
        <dbReference type="Proteomes" id="UP000492820"/>
    </source>
</evidence>
<evidence type="ECO:0000313" key="3">
    <source>
        <dbReference type="WBParaSite" id="EgrG_000322700"/>
    </source>
</evidence>
<dbReference type="AlphaFoldDB" id="A0A068WXB8"/>